<feature type="compositionally biased region" description="Basic and acidic residues" evidence="1">
    <location>
        <begin position="173"/>
        <end position="186"/>
    </location>
</feature>
<feature type="compositionally biased region" description="Basic residues" evidence="1">
    <location>
        <begin position="195"/>
        <end position="206"/>
    </location>
</feature>
<organism evidence="2 3">
    <name type="scientific">Drosophila madeirensis</name>
    <name type="common">Fruit fly</name>
    <dbReference type="NCBI Taxonomy" id="30013"/>
    <lineage>
        <taxon>Eukaryota</taxon>
        <taxon>Metazoa</taxon>
        <taxon>Ecdysozoa</taxon>
        <taxon>Arthropoda</taxon>
        <taxon>Hexapoda</taxon>
        <taxon>Insecta</taxon>
        <taxon>Pterygota</taxon>
        <taxon>Neoptera</taxon>
        <taxon>Endopterygota</taxon>
        <taxon>Diptera</taxon>
        <taxon>Brachycera</taxon>
        <taxon>Muscomorpha</taxon>
        <taxon>Ephydroidea</taxon>
        <taxon>Drosophilidae</taxon>
        <taxon>Drosophila</taxon>
        <taxon>Sophophora</taxon>
    </lineage>
</organism>
<name>A0AAU9F6Q5_DROMD</name>
<evidence type="ECO:0000313" key="3">
    <source>
        <dbReference type="Proteomes" id="UP001500889"/>
    </source>
</evidence>
<dbReference type="Proteomes" id="UP001500889">
    <property type="component" value="Chromosome O"/>
</dbReference>
<proteinExistence type="predicted"/>
<sequence>MKNKNTMLKNPKIVKIPPATVKSPRPNRAAAKSFDVAQVCSVDLESDGGVRLPPLTLESRIQPEDVADARFRLVEARSKPVMLSDRQFDVHMKRLVKVFMSEVSITRDMREITSKRSLQPADRLLLQDLEILKGKLRQERCSLVVTLSKDSRHRCQQSAATDIAPKASNQSQVRDEKPPESADEPKPSTSGMSKILKRPFQSRKRGGAQPKVASNPPIICSNIETPKELSQKLMEKLAKACESPAAPDETTRKLKQRFAITTDSNEDKDASQNAPKIDPTNAPAAAPVSPATEATSEALSRKSSDIFYDFPVAIY</sequence>
<accession>A0AAU9F6Q5</accession>
<evidence type="ECO:0000256" key="1">
    <source>
        <dbReference type="SAM" id="MobiDB-lite"/>
    </source>
</evidence>
<reference evidence="2 3" key="1">
    <citation type="submission" date="2024-02" db="EMBL/GenBank/DDBJ databases">
        <title>A chromosome-level genome assembly of Drosophila madeirensis, a fruit fly species endemic to Madeira island.</title>
        <authorList>
            <person name="Tomihara K."/>
            <person name="Llopart A."/>
            <person name="Yamamoto D."/>
        </authorList>
    </citation>
    <scope>NUCLEOTIDE SEQUENCE [LARGE SCALE GENOMIC DNA]</scope>
    <source>
        <strain evidence="2 3">RF1</strain>
    </source>
</reference>
<feature type="region of interest" description="Disordered" evidence="1">
    <location>
        <begin position="154"/>
        <end position="220"/>
    </location>
</feature>
<protein>
    <submittedName>
        <fullName evidence="2">Uncharacterized protein</fullName>
    </submittedName>
</protein>
<evidence type="ECO:0000313" key="2">
    <source>
        <dbReference type="EMBL" id="BFF90098.1"/>
    </source>
</evidence>
<keyword evidence="3" id="KW-1185">Reference proteome</keyword>
<dbReference type="AlphaFoldDB" id="A0AAU9F6Q5"/>
<feature type="region of interest" description="Disordered" evidence="1">
    <location>
        <begin position="259"/>
        <end position="300"/>
    </location>
</feature>
<gene>
    <name evidence="2" type="ORF">DMAD_08689</name>
</gene>
<dbReference type="EMBL" id="AP029263">
    <property type="protein sequence ID" value="BFF90098.1"/>
    <property type="molecule type" value="Genomic_DNA"/>
</dbReference>